<dbReference type="InParanoid" id="A0A165KC79"/>
<protein>
    <recommendedName>
        <fullName evidence="3">SnoaL-like domain-containing protein</fullName>
    </recommendedName>
</protein>
<feature type="non-terminal residue" evidence="1">
    <location>
        <position position="1"/>
    </location>
</feature>
<gene>
    <name evidence="1" type="ORF">EXIGLDRAFT_609700</name>
</gene>
<dbReference type="AlphaFoldDB" id="A0A165KC79"/>
<dbReference type="EMBL" id="KV425947">
    <property type="protein sequence ID" value="KZV96117.1"/>
    <property type="molecule type" value="Genomic_DNA"/>
</dbReference>
<proteinExistence type="predicted"/>
<sequence length="140" mass="16428">LFSSRPTMDIFKRSFNPNGDFEDPLSKCHGYGQFGAQWWAMPKAFPVSKNLGHRVVASTDNHIEYVQAQEYTFRWVGNKKVMYSLVMIDLDGDGKIVKVEDRWNAQEHPTRWGTHFLRRMNAMTLPWLVTVPKDEDFNFR</sequence>
<dbReference type="PANTHER" id="PTHR34213:SF2">
    <property type="entry name" value="NUCLEAR TRANSPORT FACTOR 2 (NTF2) FAMILY PROTEIN"/>
    <property type="match status" value="1"/>
</dbReference>
<dbReference type="OrthoDB" id="2400485at2759"/>
<accession>A0A165KC79</accession>
<dbReference type="InterPro" id="IPR032710">
    <property type="entry name" value="NTF2-like_dom_sf"/>
</dbReference>
<reference evidence="1 2" key="1">
    <citation type="journal article" date="2016" name="Mol. Biol. Evol.">
        <title>Comparative Genomics of Early-Diverging Mushroom-Forming Fungi Provides Insights into the Origins of Lignocellulose Decay Capabilities.</title>
        <authorList>
            <person name="Nagy L.G."/>
            <person name="Riley R."/>
            <person name="Tritt A."/>
            <person name="Adam C."/>
            <person name="Daum C."/>
            <person name="Floudas D."/>
            <person name="Sun H."/>
            <person name="Yadav J.S."/>
            <person name="Pangilinan J."/>
            <person name="Larsson K.H."/>
            <person name="Matsuura K."/>
            <person name="Barry K."/>
            <person name="Labutti K."/>
            <person name="Kuo R."/>
            <person name="Ohm R.A."/>
            <person name="Bhattacharya S.S."/>
            <person name="Shirouzu T."/>
            <person name="Yoshinaga Y."/>
            <person name="Martin F.M."/>
            <person name="Grigoriev I.V."/>
            <person name="Hibbett D.S."/>
        </authorList>
    </citation>
    <scope>NUCLEOTIDE SEQUENCE [LARGE SCALE GENOMIC DNA]</scope>
    <source>
        <strain evidence="1 2">HHB12029</strain>
    </source>
</reference>
<dbReference type="STRING" id="1314781.A0A165KC79"/>
<keyword evidence="2" id="KW-1185">Reference proteome</keyword>
<evidence type="ECO:0000313" key="2">
    <source>
        <dbReference type="Proteomes" id="UP000077266"/>
    </source>
</evidence>
<name>A0A165KC79_EXIGL</name>
<evidence type="ECO:0000313" key="1">
    <source>
        <dbReference type="EMBL" id="KZV96117.1"/>
    </source>
</evidence>
<evidence type="ECO:0008006" key="3">
    <source>
        <dbReference type="Google" id="ProtNLM"/>
    </source>
</evidence>
<organism evidence="1 2">
    <name type="scientific">Exidia glandulosa HHB12029</name>
    <dbReference type="NCBI Taxonomy" id="1314781"/>
    <lineage>
        <taxon>Eukaryota</taxon>
        <taxon>Fungi</taxon>
        <taxon>Dikarya</taxon>
        <taxon>Basidiomycota</taxon>
        <taxon>Agaricomycotina</taxon>
        <taxon>Agaricomycetes</taxon>
        <taxon>Auriculariales</taxon>
        <taxon>Exidiaceae</taxon>
        <taxon>Exidia</taxon>
    </lineage>
</organism>
<dbReference type="Gene3D" id="3.10.450.50">
    <property type="match status" value="1"/>
</dbReference>
<dbReference type="SUPFAM" id="SSF54427">
    <property type="entry name" value="NTF2-like"/>
    <property type="match status" value="1"/>
</dbReference>
<dbReference type="Proteomes" id="UP000077266">
    <property type="component" value="Unassembled WGS sequence"/>
</dbReference>
<dbReference type="PANTHER" id="PTHR34213">
    <property type="entry name" value="NUCLEAR TRANSPORT FACTOR 2 (NTF2) FAMILY PROTEIN"/>
    <property type="match status" value="1"/>
</dbReference>